<keyword evidence="11" id="KW-0067">ATP-binding</keyword>
<dbReference type="InterPro" id="IPR036918">
    <property type="entry name" value="Pyrv_Knase_C_sf"/>
</dbReference>
<evidence type="ECO:0000256" key="10">
    <source>
        <dbReference type="ARBA" id="ARBA00022777"/>
    </source>
</evidence>
<dbReference type="NCBIfam" id="NF004886">
    <property type="entry name" value="PRK06247.1"/>
    <property type="match status" value="1"/>
</dbReference>
<evidence type="ECO:0000256" key="13">
    <source>
        <dbReference type="ARBA" id="ARBA00023152"/>
    </source>
</evidence>
<keyword evidence="8" id="KW-0479">Metal-binding</keyword>
<keyword evidence="13 16" id="KW-0324">Glycolysis</keyword>
<evidence type="ECO:0000256" key="16">
    <source>
        <dbReference type="RuleBase" id="RU000504"/>
    </source>
</evidence>
<feature type="domain" description="Pyruvate kinase barrel" evidence="18">
    <location>
        <begin position="1"/>
        <end position="322"/>
    </location>
</feature>
<comment type="cofactor">
    <cofactor evidence="1">
        <name>K(+)</name>
        <dbReference type="ChEBI" id="CHEBI:29103"/>
    </cofactor>
</comment>
<dbReference type="GO" id="GO:0004743">
    <property type="term" value="F:pyruvate kinase activity"/>
    <property type="evidence" value="ECO:0007669"/>
    <property type="project" value="UniProtKB-EC"/>
</dbReference>
<dbReference type="InterPro" id="IPR015793">
    <property type="entry name" value="Pyrv_Knase_brl"/>
</dbReference>
<comment type="caution">
    <text evidence="20">The sequence shown here is derived from an EMBL/GenBank/DDBJ whole genome shotgun (WGS) entry which is preliminary data.</text>
</comment>
<dbReference type="InterPro" id="IPR015813">
    <property type="entry name" value="Pyrv/PenolPyrv_kinase-like_dom"/>
</dbReference>
<evidence type="ECO:0000259" key="18">
    <source>
        <dbReference type="Pfam" id="PF00224"/>
    </source>
</evidence>
<dbReference type="Proteomes" id="UP001422074">
    <property type="component" value="Unassembled WGS sequence"/>
</dbReference>
<dbReference type="Gene3D" id="2.40.33.10">
    <property type="entry name" value="PK beta-barrel domain-like"/>
    <property type="match status" value="1"/>
</dbReference>
<evidence type="ECO:0000256" key="4">
    <source>
        <dbReference type="ARBA" id="ARBA00011881"/>
    </source>
</evidence>
<evidence type="ECO:0000256" key="9">
    <source>
        <dbReference type="ARBA" id="ARBA00022741"/>
    </source>
</evidence>
<reference evidence="20 21" key="1">
    <citation type="submission" date="2024-05" db="EMBL/GenBank/DDBJ databases">
        <title>Sinomonas sp. nov., isolated from a waste landfill.</title>
        <authorList>
            <person name="Zhao Y."/>
        </authorList>
    </citation>
    <scope>NUCLEOTIDE SEQUENCE [LARGE SCALE GENOMIC DNA]</scope>
    <source>
        <strain evidence="20 21">CCTCC AB2014300</strain>
    </source>
</reference>
<keyword evidence="14 20" id="KW-0670">Pyruvate</keyword>
<comment type="subunit">
    <text evidence="4">Homotetramer.</text>
</comment>
<dbReference type="PROSITE" id="PS00110">
    <property type="entry name" value="PYRUVATE_KINASE"/>
    <property type="match status" value="1"/>
</dbReference>
<feature type="domain" description="Pyruvate kinase C-terminal" evidence="19">
    <location>
        <begin position="353"/>
        <end position="465"/>
    </location>
</feature>
<dbReference type="InterPro" id="IPR001697">
    <property type="entry name" value="Pyr_Knase"/>
</dbReference>
<dbReference type="Gene3D" id="3.20.20.60">
    <property type="entry name" value="Phosphoenolpyruvate-binding domains"/>
    <property type="match status" value="1"/>
</dbReference>
<comment type="similarity">
    <text evidence="3 16">Belongs to the pyruvate kinase family.</text>
</comment>
<dbReference type="PANTHER" id="PTHR11817">
    <property type="entry name" value="PYRUVATE KINASE"/>
    <property type="match status" value="1"/>
</dbReference>
<feature type="compositionally biased region" description="Low complexity" evidence="17">
    <location>
        <begin position="501"/>
        <end position="517"/>
    </location>
</feature>
<evidence type="ECO:0000256" key="3">
    <source>
        <dbReference type="ARBA" id="ARBA00008663"/>
    </source>
</evidence>
<keyword evidence="7 16" id="KW-0808">Transferase</keyword>
<evidence type="ECO:0000256" key="1">
    <source>
        <dbReference type="ARBA" id="ARBA00001958"/>
    </source>
</evidence>
<keyword evidence="9" id="KW-0547">Nucleotide-binding</keyword>
<dbReference type="InterPro" id="IPR011037">
    <property type="entry name" value="Pyrv_Knase-like_insert_dom_sf"/>
</dbReference>
<evidence type="ECO:0000256" key="14">
    <source>
        <dbReference type="ARBA" id="ARBA00023317"/>
    </source>
</evidence>
<name>A0ABU9X533_9MICC</name>
<dbReference type="NCBIfam" id="NF004978">
    <property type="entry name" value="PRK06354.1"/>
    <property type="match status" value="1"/>
</dbReference>
<evidence type="ECO:0000256" key="6">
    <source>
        <dbReference type="ARBA" id="ARBA00018587"/>
    </source>
</evidence>
<evidence type="ECO:0000256" key="15">
    <source>
        <dbReference type="NCBIfam" id="TIGR01064"/>
    </source>
</evidence>
<dbReference type="Pfam" id="PF00224">
    <property type="entry name" value="PK"/>
    <property type="match status" value="1"/>
</dbReference>
<dbReference type="NCBIfam" id="NF004491">
    <property type="entry name" value="PRK05826.1"/>
    <property type="match status" value="1"/>
</dbReference>
<gene>
    <name evidence="20" type="primary">pyk</name>
    <name evidence="20" type="ORF">ABCQ75_11850</name>
</gene>
<evidence type="ECO:0000256" key="17">
    <source>
        <dbReference type="SAM" id="MobiDB-lite"/>
    </source>
</evidence>
<feature type="region of interest" description="Disordered" evidence="17">
    <location>
        <begin position="481"/>
        <end position="534"/>
    </location>
</feature>
<keyword evidence="21" id="KW-1185">Reference proteome</keyword>
<keyword evidence="12 16" id="KW-0460">Magnesium</keyword>
<dbReference type="Gene3D" id="3.40.1380.20">
    <property type="entry name" value="Pyruvate kinase, C-terminal domain"/>
    <property type="match status" value="1"/>
</dbReference>
<evidence type="ECO:0000256" key="8">
    <source>
        <dbReference type="ARBA" id="ARBA00022723"/>
    </source>
</evidence>
<evidence type="ECO:0000256" key="11">
    <source>
        <dbReference type="ARBA" id="ARBA00022840"/>
    </source>
</evidence>
<dbReference type="SUPFAM" id="SSF51621">
    <property type="entry name" value="Phosphoenolpyruvate/pyruvate domain"/>
    <property type="match status" value="1"/>
</dbReference>
<organism evidence="20 21">
    <name type="scientific">Sinomonas halotolerans</name>
    <dbReference type="NCBI Taxonomy" id="1644133"/>
    <lineage>
        <taxon>Bacteria</taxon>
        <taxon>Bacillati</taxon>
        <taxon>Actinomycetota</taxon>
        <taxon>Actinomycetes</taxon>
        <taxon>Micrococcales</taxon>
        <taxon>Micrococcaceae</taxon>
        <taxon>Sinomonas</taxon>
    </lineage>
</organism>
<dbReference type="InterPro" id="IPR015806">
    <property type="entry name" value="Pyrv_Knase_insert_dom_sf"/>
</dbReference>
<comment type="pathway">
    <text evidence="2 16">Carbohydrate degradation; glycolysis; pyruvate from D-glyceraldehyde 3-phosphate: step 5/5.</text>
</comment>
<dbReference type="InterPro" id="IPR015795">
    <property type="entry name" value="Pyrv_Knase_C"/>
</dbReference>
<dbReference type="EC" id="2.7.1.40" evidence="5 15"/>
<dbReference type="RefSeq" id="WP_345885580.1">
    <property type="nucleotide sequence ID" value="NZ_JBDFRB010000010.1"/>
</dbReference>
<evidence type="ECO:0000256" key="2">
    <source>
        <dbReference type="ARBA" id="ARBA00004997"/>
    </source>
</evidence>
<dbReference type="SUPFAM" id="SSF50800">
    <property type="entry name" value="PK beta-barrel domain-like"/>
    <property type="match status" value="1"/>
</dbReference>
<evidence type="ECO:0000313" key="20">
    <source>
        <dbReference type="EMBL" id="MEN2745228.1"/>
    </source>
</evidence>
<dbReference type="EMBL" id="JBDFRB010000010">
    <property type="protein sequence ID" value="MEN2745228.1"/>
    <property type="molecule type" value="Genomic_DNA"/>
</dbReference>
<keyword evidence="10 16" id="KW-0418">Kinase</keyword>
<protein>
    <recommendedName>
        <fullName evidence="6 15">Pyruvate kinase</fullName>
        <ecNumber evidence="5 15">2.7.1.40</ecNumber>
    </recommendedName>
</protein>
<accession>A0ABU9X533</accession>
<evidence type="ECO:0000256" key="12">
    <source>
        <dbReference type="ARBA" id="ARBA00022842"/>
    </source>
</evidence>
<evidence type="ECO:0000313" key="21">
    <source>
        <dbReference type="Proteomes" id="UP001422074"/>
    </source>
</evidence>
<dbReference type="InterPro" id="IPR018209">
    <property type="entry name" value="Pyrv_Knase_AS"/>
</dbReference>
<dbReference type="PRINTS" id="PR01050">
    <property type="entry name" value="PYRUVTKNASE"/>
</dbReference>
<dbReference type="InterPro" id="IPR040442">
    <property type="entry name" value="Pyrv_kinase-like_dom_sf"/>
</dbReference>
<evidence type="ECO:0000256" key="7">
    <source>
        <dbReference type="ARBA" id="ARBA00022679"/>
    </source>
</evidence>
<comment type="catalytic activity">
    <reaction evidence="16">
        <text>pyruvate + ATP = phosphoenolpyruvate + ADP + H(+)</text>
        <dbReference type="Rhea" id="RHEA:18157"/>
        <dbReference type="ChEBI" id="CHEBI:15361"/>
        <dbReference type="ChEBI" id="CHEBI:15378"/>
        <dbReference type="ChEBI" id="CHEBI:30616"/>
        <dbReference type="ChEBI" id="CHEBI:58702"/>
        <dbReference type="ChEBI" id="CHEBI:456216"/>
        <dbReference type="EC" id="2.7.1.40"/>
    </reaction>
</comment>
<evidence type="ECO:0000259" key="19">
    <source>
        <dbReference type="Pfam" id="PF02887"/>
    </source>
</evidence>
<sequence>MRRAKIVATFGPAISSYENTLAVIDAGVDVARMNMSHGDHSVHDNTYENVRKASAELGKAVAIMADLQGPKIRLGRFVDGPHELAVGDVFTITTEDVPGTKEICSTTLKSLTEDVRVGDTLLIDDGKVALRATAVDDVKVVTEVTVAGTVSNNKGINLPGVAVNVPALSEKDEADLRWALRRGVDYVALSFVRDAKDIERVHAIMDEEGRRAPVIAKIEKPQAVEQLHEIIDAFDAIMVARGDLGVELPLEEVPLVQKRAIELARRWAKPVIVATQVLESMIENPRPTRAEASDCANAVLDGADAVMLSGETSVGAYPIETVRTMAKIIESTEEHGLERVPPLGSQPKTRGGAITRAAVTIADQLEAKYICTFTQSGDSARRLSRLRPQKPVFAFTPLTSTLNILSLCWGIQPRMVDFAEHTDQMIAQVDDYLLREGLAQPNDLVVVAAGSPPGVAGSTNALRVHKVGDLADAGQIVAGANIPEREKVGPWPDQNQDKGQTASRTAGRALAAATGAGVPPSCASGHPARGPGAA</sequence>
<dbReference type="NCBIfam" id="TIGR01064">
    <property type="entry name" value="pyruv_kin"/>
    <property type="match status" value="1"/>
</dbReference>
<dbReference type="SUPFAM" id="SSF52935">
    <property type="entry name" value="PK C-terminal domain-like"/>
    <property type="match status" value="1"/>
</dbReference>
<evidence type="ECO:0000256" key="5">
    <source>
        <dbReference type="ARBA" id="ARBA00012142"/>
    </source>
</evidence>
<proteinExistence type="inferred from homology"/>
<dbReference type="Pfam" id="PF02887">
    <property type="entry name" value="PK_C"/>
    <property type="match status" value="1"/>
</dbReference>
<dbReference type="GO" id="GO:0016301">
    <property type="term" value="F:kinase activity"/>
    <property type="evidence" value="ECO:0007669"/>
    <property type="project" value="UniProtKB-KW"/>
</dbReference>